<dbReference type="InterPro" id="IPR036409">
    <property type="entry name" value="Aldolase_II/adducin_N_sf"/>
</dbReference>
<dbReference type="Proteomes" id="UP001523565">
    <property type="component" value="Unassembled WGS sequence"/>
</dbReference>
<dbReference type="SMART" id="SM01007">
    <property type="entry name" value="Aldolase_II"/>
    <property type="match status" value="1"/>
</dbReference>
<proteinExistence type="predicted"/>
<keyword evidence="2" id="KW-0456">Lyase</keyword>
<dbReference type="InterPro" id="IPR050197">
    <property type="entry name" value="Aldolase_class_II_sugar_metab"/>
</dbReference>
<evidence type="ECO:0000313" key="4">
    <source>
        <dbReference type="EMBL" id="MCP1110393.1"/>
    </source>
</evidence>
<evidence type="ECO:0000256" key="1">
    <source>
        <dbReference type="ARBA" id="ARBA00022723"/>
    </source>
</evidence>
<dbReference type="PANTHER" id="PTHR22789:SF0">
    <property type="entry name" value="3-OXO-TETRONATE 4-PHOSPHATE DECARBOXYLASE-RELATED"/>
    <property type="match status" value="1"/>
</dbReference>
<evidence type="ECO:0000259" key="3">
    <source>
        <dbReference type="SMART" id="SM01007"/>
    </source>
</evidence>
<dbReference type="Gene3D" id="3.40.225.10">
    <property type="entry name" value="Class II aldolase/adducin N-terminal domain"/>
    <property type="match status" value="1"/>
</dbReference>
<dbReference type="SUPFAM" id="SSF53639">
    <property type="entry name" value="AraD/HMP-PK domain-like"/>
    <property type="match status" value="1"/>
</dbReference>
<dbReference type="EMBL" id="JAMZFV010000012">
    <property type="protein sequence ID" value="MCP1110393.1"/>
    <property type="molecule type" value="Genomic_DNA"/>
</dbReference>
<organism evidence="4 5">
    <name type="scientific">Ohessyouella blattaphilus</name>
    <dbReference type="NCBI Taxonomy" id="2949333"/>
    <lineage>
        <taxon>Bacteria</taxon>
        <taxon>Bacillati</taxon>
        <taxon>Bacillota</taxon>
        <taxon>Clostridia</taxon>
        <taxon>Lachnospirales</taxon>
        <taxon>Lachnospiraceae</taxon>
        <taxon>Ohessyouella</taxon>
    </lineage>
</organism>
<evidence type="ECO:0000256" key="2">
    <source>
        <dbReference type="ARBA" id="ARBA00023239"/>
    </source>
</evidence>
<protein>
    <submittedName>
        <fullName evidence="4">Class II aldolase/adducin family protein</fullName>
    </submittedName>
</protein>
<gene>
    <name evidence="4" type="ORF">NK118_09025</name>
</gene>
<reference evidence="4 5" key="1">
    <citation type="journal article" date="2022" name="Genome Biol. Evol.">
        <title>Host diet, physiology and behaviors set the stage for Lachnospiraceae cladogenesis.</title>
        <authorList>
            <person name="Vera-Ponce De Leon A."/>
            <person name="Schneider M."/>
            <person name="Jahnes B.C."/>
            <person name="Sadowski V."/>
            <person name="Camuy-Velez L.A."/>
            <person name="Duan J."/>
            <person name="Sabree Z.L."/>
        </authorList>
    </citation>
    <scope>NUCLEOTIDE SEQUENCE [LARGE SCALE GENOMIC DNA]</scope>
    <source>
        <strain evidence="4 5">PAL227</strain>
    </source>
</reference>
<keyword evidence="1" id="KW-0479">Metal-binding</keyword>
<dbReference type="InterPro" id="IPR001303">
    <property type="entry name" value="Aldolase_II/adducin_N"/>
</dbReference>
<feature type="domain" description="Class II aldolase/adducin N-terminal" evidence="3">
    <location>
        <begin position="17"/>
        <end position="198"/>
    </location>
</feature>
<accession>A0ABT1EI65</accession>
<keyword evidence="5" id="KW-1185">Reference proteome</keyword>
<sequence>MDNYNIFQNYDEILFKNECARGTRLLNIRGYSPSGESGDTSVRDLETGRVYVSGSPEWCFQKNLRDARGWERFITNTEEEIFVPWSEPTCEWYMHVAIYRKRPDIGAIVHTHGEWASVFAILRKDVPLDLIGEGKSGVIPCAPYADAGTNDVAELTADALVNSDTCIMGSHGGVAVGKTLDDAFAKVAWMEQACEKAYYALLNGR</sequence>
<name>A0ABT1EI65_9FIRM</name>
<evidence type="ECO:0000313" key="5">
    <source>
        <dbReference type="Proteomes" id="UP001523565"/>
    </source>
</evidence>
<comment type="caution">
    <text evidence="4">The sequence shown here is derived from an EMBL/GenBank/DDBJ whole genome shotgun (WGS) entry which is preliminary data.</text>
</comment>
<dbReference type="PANTHER" id="PTHR22789">
    <property type="entry name" value="FUCULOSE PHOSPHATE ALDOLASE"/>
    <property type="match status" value="1"/>
</dbReference>
<dbReference type="Pfam" id="PF00596">
    <property type="entry name" value="Aldolase_II"/>
    <property type="match status" value="1"/>
</dbReference>
<dbReference type="RefSeq" id="WP_262069274.1">
    <property type="nucleotide sequence ID" value="NZ_JAMXOC010000012.1"/>
</dbReference>